<dbReference type="Proteomes" id="UP000008068">
    <property type="component" value="Unassembled WGS sequence"/>
</dbReference>
<accession>G0P3U6</accession>
<gene>
    <name evidence="1" type="ORF">CAEBREN_10533</name>
</gene>
<reference evidence="2" key="1">
    <citation type="submission" date="2011-07" db="EMBL/GenBank/DDBJ databases">
        <authorList>
            <consortium name="Caenorhabditis brenneri Sequencing and Analysis Consortium"/>
            <person name="Wilson R.K."/>
        </authorList>
    </citation>
    <scope>NUCLEOTIDE SEQUENCE [LARGE SCALE GENOMIC DNA]</scope>
    <source>
        <strain evidence="2">PB2801</strain>
    </source>
</reference>
<evidence type="ECO:0000313" key="2">
    <source>
        <dbReference type="Proteomes" id="UP000008068"/>
    </source>
</evidence>
<keyword evidence="2" id="KW-1185">Reference proteome</keyword>
<organism evidence="2">
    <name type="scientific">Caenorhabditis brenneri</name>
    <name type="common">Nematode worm</name>
    <dbReference type="NCBI Taxonomy" id="135651"/>
    <lineage>
        <taxon>Eukaryota</taxon>
        <taxon>Metazoa</taxon>
        <taxon>Ecdysozoa</taxon>
        <taxon>Nematoda</taxon>
        <taxon>Chromadorea</taxon>
        <taxon>Rhabditida</taxon>
        <taxon>Rhabditina</taxon>
        <taxon>Rhabditomorpha</taxon>
        <taxon>Rhabditoidea</taxon>
        <taxon>Rhabditidae</taxon>
        <taxon>Peloderinae</taxon>
        <taxon>Caenorhabditis</taxon>
    </lineage>
</organism>
<dbReference type="HOGENOM" id="CLU_819471_0_0_1"/>
<protein>
    <submittedName>
        <fullName evidence="1">Uncharacterized protein</fullName>
    </submittedName>
</protein>
<dbReference type="AlphaFoldDB" id="G0P3U6"/>
<name>G0P3U6_CAEBE</name>
<sequence length="339" mass="38907">MLNISSPTPPATQTAQVDFNPLFAGLSGPLTQKVMSHVNHSNHRENAVEVLNFILDGQNTGALVADNEPCSSNAPAAISMFNEAFIQLLLNNGALNALQNRNAQLDFFPEKAQQSWNVRDRDRRHRLTEKRDAMMIQTPALFYGIKEHQDKFVEAHQRTVEFYRDPQFSVLKPFLSEILFDPDQFAAPIPQVKEKPLFAVQVQTLYRKLVNASGAAKQIMPHLLAMLFEVNYTLLQVKTIKEDKAEKLFLQWNLEVNGEDLKLEWRELIRKKDPAYEEWWGLAMKVDMEQLEQMELGWITGPAEDLEVERESRTRFSKLFWLIILLLVSPLSALDDDSE</sequence>
<dbReference type="InParanoid" id="G0P3U6"/>
<dbReference type="EMBL" id="GL380052">
    <property type="protein sequence ID" value="EGT44332.1"/>
    <property type="molecule type" value="Genomic_DNA"/>
</dbReference>
<proteinExistence type="predicted"/>
<evidence type="ECO:0000313" key="1">
    <source>
        <dbReference type="EMBL" id="EGT44332.1"/>
    </source>
</evidence>